<dbReference type="AlphaFoldDB" id="A0A7J9AN23"/>
<gene>
    <name evidence="2" type="ORF">Golax_022075</name>
</gene>
<proteinExistence type="predicted"/>
<feature type="region of interest" description="Disordered" evidence="1">
    <location>
        <begin position="100"/>
        <end position="129"/>
    </location>
</feature>
<evidence type="ECO:0000313" key="2">
    <source>
        <dbReference type="EMBL" id="MBA0725488.1"/>
    </source>
</evidence>
<organism evidence="2 3">
    <name type="scientific">Gossypium laxum</name>
    <dbReference type="NCBI Taxonomy" id="34288"/>
    <lineage>
        <taxon>Eukaryota</taxon>
        <taxon>Viridiplantae</taxon>
        <taxon>Streptophyta</taxon>
        <taxon>Embryophyta</taxon>
        <taxon>Tracheophyta</taxon>
        <taxon>Spermatophyta</taxon>
        <taxon>Magnoliopsida</taxon>
        <taxon>eudicotyledons</taxon>
        <taxon>Gunneridae</taxon>
        <taxon>Pentapetalae</taxon>
        <taxon>rosids</taxon>
        <taxon>malvids</taxon>
        <taxon>Malvales</taxon>
        <taxon>Malvaceae</taxon>
        <taxon>Malvoideae</taxon>
        <taxon>Gossypium</taxon>
    </lineage>
</organism>
<reference evidence="2 3" key="1">
    <citation type="journal article" date="2019" name="Genome Biol. Evol.">
        <title>Insights into the evolution of the New World diploid cottons (Gossypium, subgenus Houzingenia) based on genome sequencing.</title>
        <authorList>
            <person name="Grover C.E."/>
            <person name="Arick M.A. 2nd"/>
            <person name="Thrash A."/>
            <person name="Conover J.L."/>
            <person name="Sanders W.S."/>
            <person name="Peterson D.G."/>
            <person name="Frelichowski J.E."/>
            <person name="Scheffler J.A."/>
            <person name="Scheffler B.E."/>
            <person name="Wendel J.F."/>
        </authorList>
    </citation>
    <scope>NUCLEOTIDE SEQUENCE [LARGE SCALE GENOMIC DNA]</scope>
    <source>
        <strain evidence="2">4</strain>
        <tissue evidence="2">Leaf</tissue>
    </source>
</reference>
<name>A0A7J9AN23_9ROSI</name>
<dbReference type="EMBL" id="JABEZV010000011">
    <property type="protein sequence ID" value="MBA0725488.1"/>
    <property type="molecule type" value="Genomic_DNA"/>
</dbReference>
<comment type="caution">
    <text evidence="2">The sequence shown here is derived from an EMBL/GenBank/DDBJ whole genome shotgun (WGS) entry which is preliminary data.</text>
</comment>
<evidence type="ECO:0000256" key="1">
    <source>
        <dbReference type="SAM" id="MobiDB-lite"/>
    </source>
</evidence>
<keyword evidence="3" id="KW-1185">Reference proteome</keyword>
<feature type="compositionally biased region" description="Polar residues" evidence="1">
    <location>
        <begin position="109"/>
        <end position="119"/>
    </location>
</feature>
<evidence type="ECO:0000313" key="3">
    <source>
        <dbReference type="Proteomes" id="UP000593574"/>
    </source>
</evidence>
<dbReference type="Proteomes" id="UP000593574">
    <property type="component" value="Unassembled WGS sequence"/>
</dbReference>
<protein>
    <submittedName>
        <fullName evidence="2">Uncharacterized protein</fullName>
    </submittedName>
</protein>
<sequence>MYLFYQELETDQVLKQLKYIELVCTIVLIYFTNYSMQFVFCCCCTQYLNINNAGRRVTEALSYVCNLGLAQGIRVECGCGKDHSCLGGGFNISHPLQLSPRQSAKRQKLNQTKNCTPQNGEDETRNAQS</sequence>
<accession>A0A7J9AN23</accession>